<keyword evidence="8 13" id="KW-0472">Membrane</keyword>
<keyword evidence="3 13" id="KW-0138">CF(0)</keyword>
<keyword evidence="4 13" id="KW-0812">Transmembrane</keyword>
<evidence type="ECO:0000256" key="3">
    <source>
        <dbReference type="ARBA" id="ARBA00022547"/>
    </source>
</evidence>
<name>A0A1W5LCY6_9BACT</name>
<evidence type="ECO:0000256" key="9">
    <source>
        <dbReference type="ARBA" id="ARBA00023310"/>
    </source>
</evidence>
<dbReference type="GO" id="GO:0005886">
    <property type="term" value="C:plasma membrane"/>
    <property type="evidence" value="ECO:0007669"/>
    <property type="project" value="UniProtKB-SubCell"/>
</dbReference>
<dbReference type="CDD" id="cd06503">
    <property type="entry name" value="ATP-synt_Fo_b"/>
    <property type="match status" value="1"/>
</dbReference>
<dbReference type="GO" id="GO:0045259">
    <property type="term" value="C:proton-transporting ATP synthase complex"/>
    <property type="evidence" value="ECO:0007669"/>
    <property type="project" value="UniProtKB-KW"/>
</dbReference>
<evidence type="ECO:0000256" key="11">
    <source>
        <dbReference type="ARBA" id="ARBA00025614"/>
    </source>
</evidence>
<dbReference type="InterPro" id="IPR000711">
    <property type="entry name" value="ATPase_OSCP/dsu"/>
</dbReference>
<evidence type="ECO:0000256" key="10">
    <source>
        <dbReference type="ARBA" id="ARBA00025198"/>
    </source>
</evidence>
<dbReference type="Pfam" id="PF00213">
    <property type="entry name" value="OSCP"/>
    <property type="match status" value="1"/>
</dbReference>
<sequence length="254" mass="30070">MNWNKLTFFLQIFNFLVFVWLLKKFLYKPVFDLIKQRKEAVAGMWQEAERARQEAQKLKADYENRLLIWEEEKKKAREELEEELRIQRAKLIAENQKALELEKERNRVLEEKRKKEMELEAENRALQVGARFVARLLSSLASEEVEKKLIGLCLEKLRSLPQETLELIRRSMEREGVEKGVVKSVFPIGEELRERLRETINQVVKKELAIEFDQDPQLLAGIRIIIGSWIARASIKDELEFFLQGKKEDTEVSL</sequence>
<evidence type="ECO:0000256" key="1">
    <source>
        <dbReference type="ARBA" id="ARBA00005513"/>
    </source>
</evidence>
<comment type="subcellular location">
    <subcellularLocation>
        <location evidence="13">Cell membrane</location>
        <topology evidence="13">Single-pass membrane protein</topology>
    </subcellularLocation>
    <subcellularLocation>
        <location evidence="12">Endomembrane system</location>
        <topology evidence="12">Single-pass membrane protein</topology>
    </subcellularLocation>
</comment>
<dbReference type="PANTHER" id="PTHR33445:SF2">
    <property type="entry name" value="ATP SYNTHASE SUBUNIT B', CHLOROPLASTIC"/>
    <property type="match status" value="1"/>
</dbReference>
<dbReference type="HAMAP" id="MF_01398">
    <property type="entry name" value="ATP_synth_b_bprime"/>
    <property type="match status" value="1"/>
</dbReference>
<reference evidence="15" key="1">
    <citation type="submission" date="2016-01" db="EMBL/GenBank/DDBJ databases">
        <title>Hydrogen oxidation by a methanotroph.</title>
        <authorList>
            <person name="Stott M.B."/>
        </authorList>
    </citation>
    <scope>NUCLEOTIDE SEQUENCE</scope>
    <source>
        <strain evidence="15">RTK17.1</strain>
    </source>
</reference>
<comment type="subunit">
    <text evidence="13">F-type ATPases have 2 components, F(1) - the catalytic core - and F(0) - the membrane proton channel. F(1) has five subunits: alpha(3), beta(3), gamma(1), delta(1), epsilon(1). F(0) has three main subunits: a(1), b(2) and c(10-14). The alpha and beta chains form an alternating ring which encloses part of the gamma chain. F(1) is attached to F(0) by a central stalk formed by the gamma and epsilon chains, while a peripheral stalk is formed by the delta and b chains.</text>
</comment>
<dbReference type="Pfam" id="PF00430">
    <property type="entry name" value="ATP-synt_B"/>
    <property type="match status" value="1"/>
</dbReference>
<keyword evidence="13" id="KW-1003">Cell membrane</keyword>
<dbReference type="GO" id="GO:0012505">
    <property type="term" value="C:endomembrane system"/>
    <property type="evidence" value="ECO:0007669"/>
    <property type="project" value="UniProtKB-SubCell"/>
</dbReference>
<evidence type="ECO:0000256" key="13">
    <source>
        <dbReference type="HAMAP-Rule" id="MF_01398"/>
    </source>
</evidence>
<evidence type="ECO:0000256" key="5">
    <source>
        <dbReference type="ARBA" id="ARBA00022781"/>
    </source>
</evidence>
<evidence type="ECO:0000313" key="15">
    <source>
        <dbReference type="EMBL" id="ANC58220.1"/>
    </source>
</evidence>
<evidence type="ECO:0000256" key="14">
    <source>
        <dbReference type="SAM" id="Coils"/>
    </source>
</evidence>
<evidence type="ECO:0000256" key="2">
    <source>
        <dbReference type="ARBA" id="ARBA00022448"/>
    </source>
</evidence>
<dbReference type="GO" id="GO:0046933">
    <property type="term" value="F:proton-transporting ATP synthase activity, rotational mechanism"/>
    <property type="evidence" value="ECO:0007669"/>
    <property type="project" value="UniProtKB-UniRule"/>
</dbReference>
<dbReference type="InterPro" id="IPR050059">
    <property type="entry name" value="ATP_synthase_B_chain"/>
</dbReference>
<keyword evidence="5 13" id="KW-0375">Hydrogen ion transport</keyword>
<organism evidence="15">
    <name type="scientific">Candidatus Methylacidiphilum infernorum</name>
    <dbReference type="NCBI Taxonomy" id="511746"/>
    <lineage>
        <taxon>Bacteria</taxon>
        <taxon>Pseudomonadati</taxon>
        <taxon>Verrucomicrobiota</taxon>
        <taxon>Methylacidiphilae</taxon>
        <taxon>Methylacidiphilales</taxon>
        <taxon>Methylacidiphilaceae</taxon>
        <taxon>Methylacidiphilum (ex Ratnadevi et al. 2023)</taxon>
    </lineage>
</organism>
<keyword evidence="9 13" id="KW-0066">ATP synthesis</keyword>
<dbReference type="InterPro" id="IPR002146">
    <property type="entry name" value="ATP_synth_b/b'su_bac/chlpt"/>
</dbReference>
<comment type="similarity">
    <text evidence="1 13">Belongs to the ATPase B chain family.</text>
</comment>
<comment type="function">
    <text evidence="11">Component of the F(0) channel, it forms part of the peripheral stalk, linking F(1) to F(0). The b'-subunit is a diverged and duplicated form of b found in plants and photosynthetic bacteria.</text>
</comment>
<dbReference type="GO" id="GO:0046961">
    <property type="term" value="F:proton-transporting ATPase activity, rotational mechanism"/>
    <property type="evidence" value="ECO:0007669"/>
    <property type="project" value="TreeGrafter"/>
</dbReference>
<dbReference type="PANTHER" id="PTHR33445">
    <property type="entry name" value="ATP SYNTHASE SUBUNIT B', CHLOROPLASTIC"/>
    <property type="match status" value="1"/>
</dbReference>
<evidence type="ECO:0000256" key="12">
    <source>
        <dbReference type="ARBA" id="ARBA00037847"/>
    </source>
</evidence>
<feature type="coiled-coil region" evidence="14">
    <location>
        <begin position="45"/>
        <end position="129"/>
    </location>
</feature>
<dbReference type="AlphaFoldDB" id="A0A1W5LCY6"/>
<comment type="function">
    <text evidence="10 13">F(1)F(0) ATP synthase produces ATP from ADP in the presence of a proton or sodium gradient. F-type ATPases consist of two structural domains, F(1) containing the extramembraneous catalytic core and F(0) containing the membrane proton channel, linked together by a central stalk and a peripheral stalk. During catalysis, ATP synthesis in the catalytic domain of F(1) is coupled via a rotary mechanism of the central stalk subunits to proton translocation.</text>
</comment>
<keyword evidence="6 13" id="KW-1133">Transmembrane helix</keyword>
<dbReference type="EMBL" id="KU509421">
    <property type="protein sequence ID" value="ANC58220.1"/>
    <property type="molecule type" value="Genomic_DNA"/>
</dbReference>
<evidence type="ECO:0000256" key="7">
    <source>
        <dbReference type="ARBA" id="ARBA00023065"/>
    </source>
</evidence>
<evidence type="ECO:0000256" key="4">
    <source>
        <dbReference type="ARBA" id="ARBA00022692"/>
    </source>
</evidence>
<keyword evidence="14" id="KW-0175">Coiled coil</keyword>
<gene>
    <name evidence="13 15" type="primary">atpF</name>
</gene>
<accession>A0A1W5LCY6</accession>
<proteinExistence type="inferred from homology"/>
<evidence type="ECO:0000256" key="8">
    <source>
        <dbReference type="ARBA" id="ARBA00023136"/>
    </source>
</evidence>
<keyword evidence="7 13" id="KW-0406">Ion transport</keyword>
<protein>
    <recommendedName>
        <fullName evidence="13">ATP synthase subunit b</fullName>
    </recommendedName>
    <alternativeName>
        <fullName evidence="13">ATP synthase F(0) sector subunit b</fullName>
    </alternativeName>
    <alternativeName>
        <fullName evidence="13">ATPase subunit I</fullName>
    </alternativeName>
    <alternativeName>
        <fullName evidence="13">F-type ATPase subunit b</fullName>
        <shortName evidence="13">F-ATPase subunit b</shortName>
    </alternativeName>
</protein>
<evidence type="ECO:0000256" key="6">
    <source>
        <dbReference type="ARBA" id="ARBA00022989"/>
    </source>
</evidence>
<keyword evidence="2 13" id="KW-0813">Transport</keyword>